<dbReference type="EMBL" id="BARS01018180">
    <property type="protein sequence ID" value="GAF91609.1"/>
    <property type="molecule type" value="Genomic_DNA"/>
</dbReference>
<protein>
    <recommendedName>
        <fullName evidence="3">Sulfotransferase domain-containing protein</fullName>
    </recommendedName>
</protein>
<evidence type="ECO:0000256" key="2">
    <source>
        <dbReference type="ARBA" id="ARBA00022679"/>
    </source>
</evidence>
<dbReference type="PANTHER" id="PTHR11783">
    <property type="entry name" value="SULFOTRANSFERASE SULT"/>
    <property type="match status" value="1"/>
</dbReference>
<dbReference type="InterPro" id="IPR000863">
    <property type="entry name" value="Sulfotransferase_dom"/>
</dbReference>
<dbReference type="AlphaFoldDB" id="X0TEG7"/>
<comment type="caution">
    <text evidence="4">The sequence shown here is derived from an EMBL/GenBank/DDBJ whole genome shotgun (WGS) entry which is preliminary data.</text>
</comment>
<evidence type="ECO:0000256" key="1">
    <source>
        <dbReference type="ARBA" id="ARBA00005771"/>
    </source>
</evidence>
<name>X0TEG7_9ZZZZ</name>
<organism evidence="4">
    <name type="scientific">marine sediment metagenome</name>
    <dbReference type="NCBI Taxonomy" id="412755"/>
    <lineage>
        <taxon>unclassified sequences</taxon>
        <taxon>metagenomes</taxon>
        <taxon>ecological metagenomes</taxon>
    </lineage>
</organism>
<feature type="domain" description="Sulfotransferase" evidence="3">
    <location>
        <begin position="17"/>
        <end position="179"/>
    </location>
</feature>
<dbReference type="InterPro" id="IPR027417">
    <property type="entry name" value="P-loop_NTPase"/>
</dbReference>
<reference evidence="4" key="1">
    <citation type="journal article" date="2014" name="Front. Microbiol.">
        <title>High frequency of phylogenetically diverse reductive dehalogenase-homologous genes in deep subseafloor sedimentary metagenomes.</title>
        <authorList>
            <person name="Kawai M."/>
            <person name="Futagami T."/>
            <person name="Toyoda A."/>
            <person name="Takaki Y."/>
            <person name="Nishi S."/>
            <person name="Hori S."/>
            <person name="Arai W."/>
            <person name="Tsubouchi T."/>
            <person name="Morono Y."/>
            <person name="Uchiyama I."/>
            <person name="Ito T."/>
            <person name="Fujiyama A."/>
            <person name="Inagaki F."/>
            <person name="Takami H."/>
        </authorList>
    </citation>
    <scope>NUCLEOTIDE SEQUENCE</scope>
    <source>
        <strain evidence="4">Expedition CK06-06</strain>
    </source>
</reference>
<dbReference type="Gene3D" id="3.40.50.300">
    <property type="entry name" value="P-loop containing nucleotide triphosphate hydrolases"/>
    <property type="match status" value="1"/>
</dbReference>
<dbReference type="SUPFAM" id="SSF52540">
    <property type="entry name" value="P-loop containing nucleoside triphosphate hydrolases"/>
    <property type="match status" value="1"/>
</dbReference>
<proteinExistence type="inferred from homology"/>
<keyword evidence="2" id="KW-0808">Transferase</keyword>
<evidence type="ECO:0000313" key="4">
    <source>
        <dbReference type="EMBL" id="GAF91609.1"/>
    </source>
</evidence>
<evidence type="ECO:0000259" key="3">
    <source>
        <dbReference type="Pfam" id="PF00685"/>
    </source>
</evidence>
<dbReference type="GO" id="GO:0008146">
    <property type="term" value="F:sulfotransferase activity"/>
    <property type="evidence" value="ECO:0007669"/>
    <property type="project" value="InterPro"/>
</dbReference>
<dbReference type="Pfam" id="PF00685">
    <property type="entry name" value="Sulfotransfer_1"/>
    <property type="match status" value="1"/>
</dbReference>
<sequence length="199" mass="22428">MVFRTARSAPTWSYSAIRDPRDAYFSGRNHRDNLSDQDLAARGFPGGEDAFGTWLDHVREGEDWDFWSLEAIVHFFRSYWSYRHLPNVHFVHYSDMKRDLPAAVRRLADAIGVTYADAELDAFAEAASFEHMKRNADQFAPESGTGLWKSESSFFARGALGQWAEEWSAQEIAAFETRIGALLSPSEATWLLGGGALPD</sequence>
<accession>X0TEG7</accession>
<comment type="similarity">
    <text evidence="1">Belongs to the sulfotransferase 1 family.</text>
</comment>
<gene>
    <name evidence="4" type="ORF">S01H1_29621</name>
</gene>